<dbReference type="Proteomes" id="UP000549911">
    <property type="component" value="Unassembled WGS sequence"/>
</dbReference>
<name>A0A7Y9H500_9ACTN</name>
<proteinExistence type="predicted"/>
<gene>
    <name evidence="2" type="ORF">F4692_003189</name>
</gene>
<evidence type="ECO:0000313" key="3">
    <source>
        <dbReference type="Proteomes" id="UP000549911"/>
    </source>
</evidence>
<organism evidence="2 3">
    <name type="scientific">Nocardioides cavernae</name>
    <dbReference type="NCBI Taxonomy" id="1921566"/>
    <lineage>
        <taxon>Bacteria</taxon>
        <taxon>Bacillati</taxon>
        <taxon>Actinomycetota</taxon>
        <taxon>Actinomycetes</taxon>
        <taxon>Propionibacteriales</taxon>
        <taxon>Nocardioidaceae</taxon>
        <taxon>Nocardioides</taxon>
    </lineage>
</organism>
<dbReference type="AlphaFoldDB" id="A0A7Y9H500"/>
<evidence type="ECO:0000313" key="2">
    <source>
        <dbReference type="EMBL" id="NYE38044.1"/>
    </source>
</evidence>
<comment type="caution">
    <text evidence="2">The sequence shown here is derived from an EMBL/GenBank/DDBJ whole genome shotgun (WGS) entry which is preliminary data.</text>
</comment>
<dbReference type="EMBL" id="JACCBW010000003">
    <property type="protein sequence ID" value="NYE38044.1"/>
    <property type="molecule type" value="Genomic_DNA"/>
</dbReference>
<keyword evidence="3" id="KW-1185">Reference proteome</keyword>
<protein>
    <submittedName>
        <fullName evidence="2">Uncharacterized protein</fullName>
    </submittedName>
</protein>
<feature type="region of interest" description="Disordered" evidence="1">
    <location>
        <begin position="25"/>
        <end position="52"/>
    </location>
</feature>
<sequence length="52" mass="5484">MNQPLAQQLAGLYVAERLARAECGRRSRLAARDASSGSPRTPTGRSGDPADT</sequence>
<evidence type="ECO:0000256" key="1">
    <source>
        <dbReference type="SAM" id="MobiDB-lite"/>
    </source>
</evidence>
<reference evidence="2 3" key="2">
    <citation type="submission" date="2020-08" db="EMBL/GenBank/DDBJ databases">
        <title>The Agave Microbiome: Exploring the role of microbial communities in plant adaptations to desert environments.</title>
        <authorList>
            <person name="Partida-Martinez L.P."/>
        </authorList>
    </citation>
    <scope>NUCLEOTIDE SEQUENCE [LARGE SCALE GENOMIC DNA]</scope>
    <source>
        <strain evidence="2 3">AT2.17</strain>
    </source>
</reference>
<accession>A0A7Y9H500</accession>
<reference evidence="2 3" key="1">
    <citation type="submission" date="2020-07" db="EMBL/GenBank/DDBJ databases">
        <authorList>
            <person name="Partida-Martinez L."/>
            <person name="Huntemann M."/>
            <person name="Clum A."/>
            <person name="Wang J."/>
            <person name="Palaniappan K."/>
            <person name="Ritter S."/>
            <person name="Chen I.-M."/>
            <person name="Stamatis D."/>
            <person name="Reddy T."/>
            <person name="O'Malley R."/>
            <person name="Daum C."/>
            <person name="Shapiro N."/>
            <person name="Ivanova N."/>
            <person name="Kyrpides N."/>
            <person name="Woyke T."/>
        </authorList>
    </citation>
    <scope>NUCLEOTIDE SEQUENCE [LARGE SCALE GENOMIC DNA]</scope>
    <source>
        <strain evidence="2 3">AT2.17</strain>
    </source>
</reference>
<dbReference type="RefSeq" id="WP_179620669.1">
    <property type="nucleotide sequence ID" value="NZ_JACCBW010000003.1"/>
</dbReference>